<protein>
    <submittedName>
        <fullName evidence="1">Uncharacterized protein</fullName>
    </submittedName>
</protein>
<gene>
    <name evidence="1" type="ORF">PsYK624_118080</name>
</gene>
<dbReference type="Proteomes" id="UP000703269">
    <property type="component" value="Unassembled WGS sequence"/>
</dbReference>
<reference evidence="1 2" key="1">
    <citation type="submission" date="2021-08" db="EMBL/GenBank/DDBJ databases">
        <title>Draft Genome Sequence of Phanerochaete sordida strain YK-624.</title>
        <authorList>
            <person name="Mori T."/>
            <person name="Dohra H."/>
            <person name="Suzuki T."/>
            <person name="Kawagishi H."/>
            <person name="Hirai H."/>
        </authorList>
    </citation>
    <scope>NUCLEOTIDE SEQUENCE [LARGE SCALE GENOMIC DNA]</scope>
    <source>
        <strain evidence="1 2">YK-624</strain>
    </source>
</reference>
<organism evidence="1 2">
    <name type="scientific">Phanerochaete sordida</name>
    <dbReference type="NCBI Taxonomy" id="48140"/>
    <lineage>
        <taxon>Eukaryota</taxon>
        <taxon>Fungi</taxon>
        <taxon>Dikarya</taxon>
        <taxon>Basidiomycota</taxon>
        <taxon>Agaricomycotina</taxon>
        <taxon>Agaricomycetes</taxon>
        <taxon>Polyporales</taxon>
        <taxon>Phanerochaetaceae</taxon>
        <taxon>Phanerochaete</taxon>
    </lineage>
</organism>
<dbReference type="EMBL" id="BPQB01000050">
    <property type="protein sequence ID" value="GJE95622.1"/>
    <property type="molecule type" value="Genomic_DNA"/>
</dbReference>
<accession>A0A9P3LIX0</accession>
<proteinExistence type="predicted"/>
<comment type="caution">
    <text evidence="1">The sequence shown here is derived from an EMBL/GenBank/DDBJ whole genome shotgun (WGS) entry which is preliminary data.</text>
</comment>
<name>A0A9P3LIX0_9APHY</name>
<keyword evidence="2" id="KW-1185">Reference proteome</keyword>
<dbReference type="AlphaFoldDB" id="A0A9P3LIX0"/>
<sequence>MTHSREWIEDGYEYNLLTDTALIARLAIFVHALRPACPEIRSLHFTCPTLAPAELPAYFSTLERTLLELNGISTPLLVITCPSKSLAADLLEYLRSGNLFPVLFGQRRSVHVAAGEPGAAVRREFTAANIVASFRPFAIEGERVTLDKAQRVEWLLRKQSDGSRKAYVRMLVLQARAKAANEGAS</sequence>
<evidence type="ECO:0000313" key="2">
    <source>
        <dbReference type="Proteomes" id="UP000703269"/>
    </source>
</evidence>
<evidence type="ECO:0000313" key="1">
    <source>
        <dbReference type="EMBL" id="GJE95622.1"/>
    </source>
</evidence>